<keyword evidence="1" id="KW-1133">Transmembrane helix</keyword>
<feature type="non-terminal residue" evidence="2">
    <location>
        <position position="76"/>
    </location>
</feature>
<reference evidence="2" key="1">
    <citation type="submission" date="2023-11" db="EMBL/GenBank/DDBJ databases">
        <title>Detection of rare carbapenemases in Enterobacterales - comparison of two colorimetric and two CIM-based carbapenemase assays.</title>
        <authorList>
            <person name="Schaffarczyk L."/>
            <person name="Noster J."/>
            <person name="Stelzer Y."/>
            <person name="Sattler J."/>
            <person name="Gatermann S."/>
            <person name="Hamprecht A."/>
        </authorList>
    </citation>
    <scope>NUCLEOTIDE SEQUENCE</scope>
    <source>
        <strain evidence="2">CIM-Cont-037</strain>
    </source>
</reference>
<accession>A0AAW9EEL3</accession>
<protein>
    <submittedName>
        <fullName evidence="2">Glutamate/gamma-aminobutyrate family transporter YjeM</fullName>
    </submittedName>
</protein>
<dbReference type="Proteomes" id="UP001279012">
    <property type="component" value="Unassembled WGS sequence"/>
</dbReference>
<dbReference type="EMBL" id="JAWZZT010002228">
    <property type="protein sequence ID" value="MDX7019574.1"/>
    <property type="molecule type" value="Genomic_DNA"/>
</dbReference>
<comment type="caution">
    <text evidence="2">The sequence shown here is derived from an EMBL/GenBank/DDBJ whole genome shotgun (WGS) entry which is preliminary data.</text>
</comment>
<gene>
    <name evidence="2" type="ORF">SJ059_34700</name>
</gene>
<feature type="non-terminal residue" evidence="2">
    <location>
        <position position="1"/>
    </location>
</feature>
<proteinExistence type="predicted"/>
<evidence type="ECO:0000313" key="2">
    <source>
        <dbReference type="EMBL" id="MDX7019574.1"/>
    </source>
</evidence>
<evidence type="ECO:0000313" key="3">
    <source>
        <dbReference type="Proteomes" id="UP001279012"/>
    </source>
</evidence>
<evidence type="ECO:0000256" key="1">
    <source>
        <dbReference type="SAM" id="Phobius"/>
    </source>
</evidence>
<name>A0AAW9EEL3_KLEAE</name>
<dbReference type="AlphaFoldDB" id="A0AAW9EEL3"/>
<sequence length="76" mass="7993">WMVSTAAKIWVPLSTFLFGADKTQTWALGSLTPTQTVGILAACWMVVVTFIAVKGINKIAKITAVGGIAVMGLNLV</sequence>
<keyword evidence="1" id="KW-0472">Membrane</keyword>
<feature type="transmembrane region" description="Helical" evidence="1">
    <location>
        <begin position="36"/>
        <end position="53"/>
    </location>
</feature>
<organism evidence="2 3">
    <name type="scientific">Klebsiella aerogenes</name>
    <name type="common">Enterobacter aerogenes</name>
    <dbReference type="NCBI Taxonomy" id="548"/>
    <lineage>
        <taxon>Bacteria</taxon>
        <taxon>Pseudomonadati</taxon>
        <taxon>Pseudomonadota</taxon>
        <taxon>Gammaproteobacteria</taxon>
        <taxon>Enterobacterales</taxon>
        <taxon>Enterobacteriaceae</taxon>
        <taxon>Klebsiella/Raoultella group</taxon>
        <taxon>Klebsiella</taxon>
    </lineage>
</organism>
<keyword evidence="1" id="KW-0812">Transmembrane</keyword>